<dbReference type="SUPFAM" id="SSF102735">
    <property type="entry name" value="Trigger factor ribosome-binding domain"/>
    <property type="match status" value="1"/>
</dbReference>
<dbReference type="PANTHER" id="PTHR30560">
    <property type="entry name" value="TRIGGER FACTOR CHAPERONE AND PEPTIDYL-PROLYL CIS/TRANS ISOMERASE"/>
    <property type="match status" value="1"/>
</dbReference>
<comment type="catalytic activity">
    <reaction evidence="1">
        <text>[protein]-peptidylproline (omega=180) = [protein]-peptidylproline (omega=0)</text>
        <dbReference type="Rhea" id="RHEA:16237"/>
        <dbReference type="Rhea" id="RHEA-COMP:10747"/>
        <dbReference type="Rhea" id="RHEA-COMP:10748"/>
        <dbReference type="ChEBI" id="CHEBI:83833"/>
        <dbReference type="ChEBI" id="CHEBI:83834"/>
        <dbReference type="EC" id="5.2.1.8"/>
    </reaction>
</comment>
<dbReference type="InterPro" id="IPR008881">
    <property type="entry name" value="Trigger_fac_ribosome-bd_bac"/>
</dbReference>
<dbReference type="EMBL" id="UOEU01000548">
    <property type="protein sequence ID" value="VAW34738.1"/>
    <property type="molecule type" value="Genomic_DNA"/>
</dbReference>
<dbReference type="Gene3D" id="3.30.70.1050">
    <property type="entry name" value="Trigger factor ribosome-binding domain"/>
    <property type="match status" value="1"/>
</dbReference>
<evidence type="ECO:0000256" key="4">
    <source>
        <dbReference type="ARBA" id="ARBA00023110"/>
    </source>
</evidence>
<evidence type="ECO:0000256" key="7">
    <source>
        <dbReference type="SAM" id="Coils"/>
    </source>
</evidence>
<dbReference type="InterPro" id="IPR037041">
    <property type="entry name" value="Trigger_fac_C_sf"/>
</dbReference>
<dbReference type="AlphaFoldDB" id="A0A3B0UUN1"/>
<dbReference type="HAMAP" id="MF_00303">
    <property type="entry name" value="Trigger_factor_Tig"/>
    <property type="match status" value="1"/>
</dbReference>
<dbReference type="InterPro" id="IPR046357">
    <property type="entry name" value="PPIase_dom_sf"/>
</dbReference>
<dbReference type="InterPro" id="IPR005215">
    <property type="entry name" value="Trig_fac"/>
</dbReference>
<dbReference type="Pfam" id="PF05697">
    <property type="entry name" value="Trigger_N"/>
    <property type="match status" value="1"/>
</dbReference>
<feature type="region of interest" description="Disordered" evidence="8">
    <location>
        <begin position="171"/>
        <end position="202"/>
    </location>
</feature>
<comment type="similarity">
    <text evidence="2">Belongs to the FKBP-type PPIase family. Tig subfamily.</text>
</comment>
<keyword evidence="5" id="KW-0143">Chaperone</keyword>
<reference evidence="11" key="1">
    <citation type="submission" date="2018-06" db="EMBL/GenBank/DDBJ databases">
        <authorList>
            <person name="Zhirakovskaya E."/>
        </authorList>
    </citation>
    <scope>NUCLEOTIDE SEQUENCE</scope>
</reference>
<keyword evidence="7" id="KW-0175">Coiled coil</keyword>
<organism evidence="11">
    <name type="scientific">hydrothermal vent metagenome</name>
    <dbReference type="NCBI Taxonomy" id="652676"/>
    <lineage>
        <taxon>unclassified sequences</taxon>
        <taxon>metagenomes</taxon>
        <taxon>ecological metagenomes</taxon>
    </lineage>
</organism>
<sequence>MTLKIQTEQDDQRQLLMTIEVPEERVEKQMRKTARKLSHELNIPGFRKGKVPYPVLLKRLGRDALRSEAVEEMLKPLFTEALDEVEPDIYAPANFDDMEMEPLVLKFTVPLTPEVTLGDYRELRKEIEAVEISEEAVEEALQKIQAQHQELEEVERPVELNDMVTLSGKGELLPLEEDAETEAAASDSDDSETEAEHPEDNIIFDSESVDLIMDSEQIFWGEEFVNNIVGMATGDEKTFTITFANDLEEKDLAGRQATFTLTVLNVQSRILPELDDELAELEGTFETIEELRQSVHDDLKTNAENEAKNELIEGMLDDLLKGATLVYPPAAVESEIDGMIENFKNQVTRSGWSWEDFLQLQNNQEEELRENFRENATTQLERQLALRQFIFDEKLRVTEAEIDAIIDERVSRFGDDETLLEGMRDHYRSGPAFEMISSEVLMDNAYMRIEAVLTGNAPDLAELEAAEKAAAEVAAKAAAEEKEADESATEPSEEDETPAQNDATPASGAAPAALEESDEAESKEVEEE</sequence>
<dbReference type="NCBIfam" id="TIGR00115">
    <property type="entry name" value="tig"/>
    <property type="match status" value="1"/>
</dbReference>
<dbReference type="GO" id="GO:0043335">
    <property type="term" value="P:protein unfolding"/>
    <property type="evidence" value="ECO:0007669"/>
    <property type="project" value="TreeGrafter"/>
</dbReference>
<dbReference type="GO" id="GO:0003755">
    <property type="term" value="F:peptidyl-prolyl cis-trans isomerase activity"/>
    <property type="evidence" value="ECO:0007669"/>
    <property type="project" value="UniProtKB-KW"/>
</dbReference>
<dbReference type="Gene3D" id="3.10.50.40">
    <property type="match status" value="1"/>
</dbReference>
<dbReference type="GO" id="GO:0015031">
    <property type="term" value="P:protein transport"/>
    <property type="evidence" value="ECO:0007669"/>
    <property type="project" value="InterPro"/>
</dbReference>
<feature type="compositionally biased region" description="Acidic residues" evidence="8">
    <location>
        <begin position="482"/>
        <end position="497"/>
    </location>
</feature>
<feature type="domain" description="Trigger factor C-terminal" evidence="10">
    <location>
        <begin position="287"/>
        <end position="421"/>
    </location>
</feature>
<feature type="domain" description="Trigger factor ribosome-binding bacterial" evidence="9">
    <location>
        <begin position="4"/>
        <end position="144"/>
    </location>
</feature>
<name>A0A3B0UUN1_9ZZZZ</name>
<feature type="compositionally biased region" description="Low complexity" evidence="8">
    <location>
        <begin position="503"/>
        <end position="514"/>
    </location>
</feature>
<accession>A0A3B0UUN1</accession>
<keyword evidence="11" id="KW-0132">Cell division</keyword>
<keyword evidence="6 11" id="KW-0413">Isomerase</keyword>
<keyword evidence="4" id="KW-0697">Rotamase</keyword>
<dbReference type="SUPFAM" id="SSF109998">
    <property type="entry name" value="Triger factor/SurA peptide-binding domain-like"/>
    <property type="match status" value="1"/>
</dbReference>
<dbReference type="InterPro" id="IPR008880">
    <property type="entry name" value="Trigger_fac_C"/>
</dbReference>
<evidence type="ECO:0000256" key="3">
    <source>
        <dbReference type="ARBA" id="ARBA00013194"/>
    </source>
</evidence>
<feature type="compositionally biased region" description="Acidic residues" evidence="8">
    <location>
        <begin position="174"/>
        <end position="193"/>
    </location>
</feature>
<dbReference type="GO" id="GO:0044183">
    <property type="term" value="F:protein folding chaperone"/>
    <property type="evidence" value="ECO:0007669"/>
    <property type="project" value="TreeGrafter"/>
</dbReference>
<evidence type="ECO:0000256" key="1">
    <source>
        <dbReference type="ARBA" id="ARBA00000971"/>
    </source>
</evidence>
<dbReference type="EC" id="5.2.1.8" evidence="3"/>
<dbReference type="Gene3D" id="1.10.3120.10">
    <property type="entry name" value="Trigger factor, C-terminal domain"/>
    <property type="match status" value="1"/>
</dbReference>
<feature type="compositionally biased region" description="Acidic residues" evidence="8">
    <location>
        <begin position="515"/>
        <end position="528"/>
    </location>
</feature>
<dbReference type="GO" id="GO:0051083">
    <property type="term" value="P:'de novo' cotranslational protein folding"/>
    <property type="evidence" value="ECO:0007669"/>
    <property type="project" value="TreeGrafter"/>
</dbReference>
<dbReference type="InterPro" id="IPR027304">
    <property type="entry name" value="Trigger_fact/SurA_dom_sf"/>
</dbReference>
<dbReference type="InterPro" id="IPR036611">
    <property type="entry name" value="Trigger_fac_ribosome-bd_sf"/>
</dbReference>
<dbReference type="Pfam" id="PF05698">
    <property type="entry name" value="Trigger_C"/>
    <property type="match status" value="1"/>
</dbReference>
<evidence type="ECO:0000259" key="10">
    <source>
        <dbReference type="Pfam" id="PF05698"/>
    </source>
</evidence>
<proteinExistence type="inferred from homology"/>
<evidence type="ECO:0000256" key="6">
    <source>
        <dbReference type="ARBA" id="ARBA00023235"/>
    </source>
</evidence>
<feature type="coiled-coil region" evidence="7">
    <location>
        <begin position="120"/>
        <end position="154"/>
    </location>
</feature>
<dbReference type="SUPFAM" id="SSF54534">
    <property type="entry name" value="FKBP-like"/>
    <property type="match status" value="1"/>
</dbReference>
<evidence type="ECO:0000259" key="9">
    <source>
        <dbReference type="Pfam" id="PF05697"/>
    </source>
</evidence>
<protein>
    <recommendedName>
        <fullName evidence="3">peptidylprolyl isomerase</fullName>
        <ecNumber evidence="3">5.2.1.8</ecNumber>
    </recommendedName>
</protein>
<dbReference type="PANTHER" id="PTHR30560:SF3">
    <property type="entry name" value="TRIGGER FACTOR-LIKE PROTEIN TIG, CHLOROPLASTIC"/>
    <property type="match status" value="1"/>
</dbReference>
<gene>
    <name evidence="11" type="ORF">MNBD_CHLOROFLEXI01-677</name>
</gene>
<evidence type="ECO:0000256" key="8">
    <source>
        <dbReference type="SAM" id="MobiDB-lite"/>
    </source>
</evidence>
<evidence type="ECO:0000256" key="2">
    <source>
        <dbReference type="ARBA" id="ARBA00005464"/>
    </source>
</evidence>
<evidence type="ECO:0000313" key="11">
    <source>
        <dbReference type="EMBL" id="VAW34738.1"/>
    </source>
</evidence>
<keyword evidence="11" id="KW-0131">Cell cycle</keyword>
<dbReference type="GO" id="GO:0051301">
    <property type="term" value="P:cell division"/>
    <property type="evidence" value="ECO:0007669"/>
    <property type="project" value="UniProtKB-KW"/>
</dbReference>
<evidence type="ECO:0000256" key="5">
    <source>
        <dbReference type="ARBA" id="ARBA00023186"/>
    </source>
</evidence>
<dbReference type="GO" id="GO:0043022">
    <property type="term" value="F:ribosome binding"/>
    <property type="evidence" value="ECO:0007669"/>
    <property type="project" value="TreeGrafter"/>
</dbReference>
<feature type="region of interest" description="Disordered" evidence="8">
    <location>
        <begin position="469"/>
        <end position="528"/>
    </location>
</feature>